<evidence type="ECO:0000313" key="3">
    <source>
        <dbReference type="EMBL" id="PND38175.1"/>
    </source>
</evidence>
<dbReference type="Pfam" id="PF00497">
    <property type="entry name" value="SBP_bac_3"/>
    <property type="match status" value="1"/>
</dbReference>
<dbReference type="PANTHER" id="PTHR35936">
    <property type="entry name" value="MEMBRANE-BOUND LYTIC MUREIN TRANSGLYCOSYLASE F"/>
    <property type="match status" value="1"/>
</dbReference>
<proteinExistence type="predicted"/>
<dbReference type="OrthoDB" id="8907081at2"/>
<name>A0A2N8KXI5_9BURK</name>
<evidence type="ECO:0000259" key="2">
    <source>
        <dbReference type="Pfam" id="PF00497"/>
    </source>
</evidence>
<accession>A0A2N8KXI5</accession>
<sequence>MLLTIRARPPAPILHADAPAWGARLLAIWLLAVSGTAFAQGSAPPATHSTATRPTVRVCVGDFPPYNSPRLPRMGPVLDLAQQAFQRAGYAMQAEFMPWARILKEGEEGHCLILGIWRNAARDQLFSYSAPLLEQELGFFVLRGEQPAVASPEALQRLRIGVERGSYLPEAPRQPGLKLDLASALNTNLHKLAKERVDLAFGERSAGLYQLAREPELRARVQWLEPGLERKPTYLAFSHRHPEGEALRLAFDQAFQAMKQDGSYRRLLRAAGLTPQP</sequence>
<dbReference type="Gene3D" id="3.40.190.10">
    <property type="entry name" value="Periplasmic binding protein-like II"/>
    <property type="match status" value="2"/>
</dbReference>
<evidence type="ECO:0000256" key="1">
    <source>
        <dbReference type="ARBA" id="ARBA00022729"/>
    </source>
</evidence>
<feature type="domain" description="Solute-binding protein family 3/N-terminal" evidence="2">
    <location>
        <begin position="62"/>
        <end position="268"/>
    </location>
</feature>
<dbReference type="Proteomes" id="UP000235916">
    <property type="component" value="Unassembled WGS sequence"/>
</dbReference>
<dbReference type="SUPFAM" id="SSF53850">
    <property type="entry name" value="Periplasmic binding protein-like II"/>
    <property type="match status" value="1"/>
</dbReference>
<dbReference type="PANTHER" id="PTHR35936:SF25">
    <property type="entry name" value="ABC TRANSPORTER SUBSTRATE-BINDING PROTEIN"/>
    <property type="match status" value="1"/>
</dbReference>
<organism evidence="3 4">
    <name type="scientific">Kinneretia aquatilis</name>
    <dbReference type="NCBI Taxonomy" id="2070761"/>
    <lineage>
        <taxon>Bacteria</taxon>
        <taxon>Pseudomonadati</taxon>
        <taxon>Pseudomonadota</taxon>
        <taxon>Betaproteobacteria</taxon>
        <taxon>Burkholderiales</taxon>
        <taxon>Sphaerotilaceae</taxon>
        <taxon>Roseateles</taxon>
    </lineage>
</organism>
<keyword evidence="4" id="KW-1185">Reference proteome</keyword>
<dbReference type="InterPro" id="IPR001638">
    <property type="entry name" value="Solute-binding_3/MltF_N"/>
</dbReference>
<reference evidence="3 4" key="1">
    <citation type="submission" date="2018-01" db="EMBL/GenBank/DDBJ databases">
        <title>Draft genome sequence of Paucibacter aquatile CR182 isolated from freshwater of the Nakdong River.</title>
        <authorList>
            <person name="Choi A."/>
            <person name="Chung E.J."/>
        </authorList>
    </citation>
    <scope>NUCLEOTIDE SEQUENCE [LARGE SCALE GENOMIC DNA]</scope>
    <source>
        <strain evidence="3 4">CR182</strain>
    </source>
</reference>
<gene>
    <name evidence="3" type="ORF">C1O66_12035</name>
</gene>
<protein>
    <recommendedName>
        <fullName evidence="2">Solute-binding protein family 3/N-terminal domain-containing protein</fullName>
    </recommendedName>
</protein>
<dbReference type="AlphaFoldDB" id="A0A2N8KXI5"/>
<dbReference type="RefSeq" id="WP_102768095.1">
    <property type="nucleotide sequence ID" value="NZ_POSP01000003.1"/>
</dbReference>
<dbReference type="EMBL" id="POSP01000003">
    <property type="protein sequence ID" value="PND38175.1"/>
    <property type="molecule type" value="Genomic_DNA"/>
</dbReference>
<comment type="caution">
    <text evidence="3">The sequence shown here is derived from an EMBL/GenBank/DDBJ whole genome shotgun (WGS) entry which is preliminary data.</text>
</comment>
<keyword evidence="1" id="KW-0732">Signal</keyword>
<evidence type="ECO:0000313" key="4">
    <source>
        <dbReference type="Proteomes" id="UP000235916"/>
    </source>
</evidence>